<accession>A0AAD6VVB7</accession>
<proteinExistence type="predicted"/>
<keyword evidence="1" id="KW-0472">Membrane</keyword>
<keyword evidence="1" id="KW-0812">Transmembrane</keyword>
<organism evidence="2 3">
    <name type="scientific">Mycena pura</name>
    <dbReference type="NCBI Taxonomy" id="153505"/>
    <lineage>
        <taxon>Eukaryota</taxon>
        <taxon>Fungi</taxon>
        <taxon>Dikarya</taxon>
        <taxon>Basidiomycota</taxon>
        <taxon>Agaricomycotina</taxon>
        <taxon>Agaricomycetes</taxon>
        <taxon>Agaricomycetidae</taxon>
        <taxon>Agaricales</taxon>
        <taxon>Marasmiineae</taxon>
        <taxon>Mycenaceae</taxon>
        <taxon>Mycena</taxon>
    </lineage>
</organism>
<dbReference type="Proteomes" id="UP001219525">
    <property type="component" value="Unassembled WGS sequence"/>
</dbReference>
<evidence type="ECO:0000313" key="2">
    <source>
        <dbReference type="EMBL" id="KAJ7222113.1"/>
    </source>
</evidence>
<feature type="transmembrane region" description="Helical" evidence="1">
    <location>
        <begin position="282"/>
        <end position="311"/>
    </location>
</feature>
<evidence type="ECO:0000313" key="3">
    <source>
        <dbReference type="Proteomes" id="UP001219525"/>
    </source>
</evidence>
<keyword evidence="3" id="KW-1185">Reference proteome</keyword>
<dbReference type="EMBL" id="JARJCW010000007">
    <property type="protein sequence ID" value="KAJ7222113.1"/>
    <property type="molecule type" value="Genomic_DNA"/>
</dbReference>
<feature type="transmembrane region" description="Helical" evidence="1">
    <location>
        <begin position="93"/>
        <end position="113"/>
    </location>
</feature>
<name>A0AAD6VVB7_9AGAR</name>
<gene>
    <name evidence="2" type="ORF">GGX14DRAFT_662647</name>
</gene>
<feature type="transmembrane region" description="Helical" evidence="1">
    <location>
        <begin position="57"/>
        <end position="81"/>
    </location>
</feature>
<feature type="transmembrane region" description="Helical" evidence="1">
    <location>
        <begin position="20"/>
        <end position="45"/>
    </location>
</feature>
<keyword evidence="1" id="KW-1133">Transmembrane helix</keyword>
<evidence type="ECO:0000256" key="1">
    <source>
        <dbReference type="SAM" id="Phobius"/>
    </source>
</evidence>
<feature type="transmembrane region" description="Helical" evidence="1">
    <location>
        <begin position="256"/>
        <end position="276"/>
    </location>
</feature>
<feature type="transmembrane region" description="Helical" evidence="1">
    <location>
        <begin position="349"/>
        <end position="368"/>
    </location>
</feature>
<feature type="transmembrane region" description="Helical" evidence="1">
    <location>
        <begin position="318"/>
        <end position="337"/>
    </location>
</feature>
<reference evidence="2" key="1">
    <citation type="submission" date="2023-03" db="EMBL/GenBank/DDBJ databases">
        <title>Massive genome expansion in bonnet fungi (Mycena s.s.) driven by repeated elements and novel gene families across ecological guilds.</title>
        <authorList>
            <consortium name="Lawrence Berkeley National Laboratory"/>
            <person name="Harder C.B."/>
            <person name="Miyauchi S."/>
            <person name="Viragh M."/>
            <person name="Kuo A."/>
            <person name="Thoen E."/>
            <person name="Andreopoulos B."/>
            <person name="Lu D."/>
            <person name="Skrede I."/>
            <person name="Drula E."/>
            <person name="Henrissat B."/>
            <person name="Morin E."/>
            <person name="Kohler A."/>
            <person name="Barry K."/>
            <person name="LaButti K."/>
            <person name="Morin E."/>
            <person name="Salamov A."/>
            <person name="Lipzen A."/>
            <person name="Mereny Z."/>
            <person name="Hegedus B."/>
            <person name="Baldrian P."/>
            <person name="Stursova M."/>
            <person name="Weitz H."/>
            <person name="Taylor A."/>
            <person name="Grigoriev I.V."/>
            <person name="Nagy L.G."/>
            <person name="Martin F."/>
            <person name="Kauserud H."/>
        </authorList>
    </citation>
    <scope>NUCLEOTIDE SEQUENCE</scope>
    <source>
        <strain evidence="2">9144</strain>
    </source>
</reference>
<comment type="caution">
    <text evidence="2">The sequence shown here is derived from an EMBL/GenBank/DDBJ whole genome shotgun (WGS) entry which is preliminary data.</text>
</comment>
<sequence>MPIWVKLPDITVWMDMPSTYASIAVSFITVGWWMAVGALLLDLIFLTLECTSFHEDAISMGLILDGLLGGFATYNGMVHAYAFDVSPSSLSRMVIFCVLQALSFIFFRVGALFGRLTVSWMTADPHIWQSHTGFALSVALASFNLLYIYCVLPESLEQPPRPLEIQSCPLSMRCIHVHLDDGGHLENLFWESHELFLGSGGENGDVHYGEWIFFGPAKMAAIAHPESPEPRNMARSPSGRVYGDTEKSGRLLSKAVTQYSILAAACCVLGILVFGGPRPSPLYALFFFLYYPLSAGALPALYALAASYFVALGRTAEIGALFGGLSIWSVLGEYISYGYLGDGISPYTLMYQLEWAGFFLVISLLLLVPDGPPTLAEDDVEQNEGEGRP</sequence>
<dbReference type="AlphaFoldDB" id="A0AAD6VVB7"/>
<protein>
    <submittedName>
        <fullName evidence="2">Uncharacterized protein</fullName>
    </submittedName>
</protein>
<feature type="transmembrane region" description="Helical" evidence="1">
    <location>
        <begin position="133"/>
        <end position="152"/>
    </location>
</feature>